<evidence type="ECO:0000256" key="1">
    <source>
        <dbReference type="SAM" id="MobiDB-lite"/>
    </source>
</evidence>
<name>A0ABR1TPV6_9PEZI</name>
<feature type="compositionally biased region" description="Basic residues" evidence="1">
    <location>
        <begin position="1"/>
        <end position="11"/>
    </location>
</feature>
<proteinExistence type="predicted"/>
<accession>A0ABR1TPV6</accession>
<protein>
    <submittedName>
        <fullName evidence="2">Uncharacterized protein</fullName>
    </submittedName>
</protein>
<sequence length="85" mass="8943">MVGAHHFRHGPHGPAYGFAGADKRETTGTSPTTRNSNDDDNNNNNNNNGGGGLPVPSLPQLQKASRLSDQSGSHSVHNAKVTQLE</sequence>
<keyword evidence="3" id="KW-1185">Reference proteome</keyword>
<gene>
    <name evidence="2" type="ORF">PG994_010406</name>
</gene>
<feature type="compositionally biased region" description="Polar residues" evidence="1">
    <location>
        <begin position="59"/>
        <end position="85"/>
    </location>
</feature>
<dbReference type="RefSeq" id="XP_066710925.1">
    <property type="nucleotide sequence ID" value="XM_066861815.1"/>
</dbReference>
<reference evidence="2 3" key="1">
    <citation type="submission" date="2023-01" db="EMBL/GenBank/DDBJ databases">
        <title>Analysis of 21 Apiospora genomes using comparative genomics revels a genus with tremendous synthesis potential of carbohydrate active enzymes and secondary metabolites.</title>
        <authorList>
            <person name="Sorensen T."/>
        </authorList>
    </citation>
    <scope>NUCLEOTIDE SEQUENCE [LARGE SCALE GENOMIC DNA]</scope>
    <source>
        <strain evidence="2 3">CBS 135458</strain>
    </source>
</reference>
<dbReference type="Proteomes" id="UP001480595">
    <property type="component" value="Unassembled WGS sequence"/>
</dbReference>
<organism evidence="2 3">
    <name type="scientific">Apiospora phragmitis</name>
    <dbReference type="NCBI Taxonomy" id="2905665"/>
    <lineage>
        <taxon>Eukaryota</taxon>
        <taxon>Fungi</taxon>
        <taxon>Dikarya</taxon>
        <taxon>Ascomycota</taxon>
        <taxon>Pezizomycotina</taxon>
        <taxon>Sordariomycetes</taxon>
        <taxon>Xylariomycetidae</taxon>
        <taxon>Amphisphaeriales</taxon>
        <taxon>Apiosporaceae</taxon>
        <taxon>Apiospora</taxon>
    </lineage>
</organism>
<evidence type="ECO:0000313" key="2">
    <source>
        <dbReference type="EMBL" id="KAK8048676.1"/>
    </source>
</evidence>
<dbReference type="GeneID" id="92094878"/>
<feature type="region of interest" description="Disordered" evidence="1">
    <location>
        <begin position="1"/>
        <end position="85"/>
    </location>
</feature>
<dbReference type="EMBL" id="JAQQWL010000011">
    <property type="protein sequence ID" value="KAK8048676.1"/>
    <property type="molecule type" value="Genomic_DNA"/>
</dbReference>
<evidence type="ECO:0000313" key="3">
    <source>
        <dbReference type="Proteomes" id="UP001480595"/>
    </source>
</evidence>
<comment type="caution">
    <text evidence="2">The sequence shown here is derived from an EMBL/GenBank/DDBJ whole genome shotgun (WGS) entry which is preliminary data.</text>
</comment>